<dbReference type="GO" id="GO:0046872">
    <property type="term" value="F:metal ion binding"/>
    <property type="evidence" value="ECO:0007669"/>
    <property type="project" value="UniProtKB-KW"/>
</dbReference>
<dbReference type="CDD" id="cd16030">
    <property type="entry name" value="iduronate-2-sulfatase"/>
    <property type="match status" value="1"/>
</dbReference>
<dbReference type="PANTHER" id="PTHR45953:SF1">
    <property type="entry name" value="IDURONATE 2-SULFATASE"/>
    <property type="match status" value="1"/>
</dbReference>
<feature type="signal peptide" evidence="8">
    <location>
        <begin position="1"/>
        <end position="28"/>
    </location>
</feature>
<evidence type="ECO:0000259" key="9">
    <source>
        <dbReference type="Pfam" id="PF00884"/>
    </source>
</evidence>
<dbReference type="InterPro" id="IPR024607">
    <property type="entry name" value="Sulfatase_CS"/>
</dbReference>
<evidence type="ECO:0000256" key="7">
    <source>
        <dbReference type="SAM" id="MobiDB-lite"/>
    </source>
</evidence>
<accession>A0A517Q912</accession>
<feature type="domain" description="Sulfatase N-terminal" evidence="9">
    <location>
        <begin position="33"/>
        <end position="388"/>
    </location>
</feature>
<dbReference type="GO" id="GO:0005737">
    <property type="term" value="C:cytoplasm"/>
    <property type="evidence" value="ECO:0007669"/>
    <property type="project" value="TreeGrafter"/>
</dbReference>
<dbReference type="InterPro" id="IPR000917">
    <property type="entry name" value="Sulfatase_N"/>
</dbReference>
<feature type="chain" id="PRO_5022211000" evidence="8">
    <location>
        <begin position="29"/>
        <end position="493"/>
    </location>
</feature>
<dbReference type="InterPro" id="IPR017850">
    <property type="entry name" value="Alkaline_phosphatase_core_sf"/>
</dbReference>
<organism evidence="10 11">
    <name type="scientific">Gimesia panareensis</name>
    <dbReference type="NCBI Taxonomy" id="2527978"/>
    <lineage>
        <taxon>Bacteria</taxon>
        <taxon>Pseudomonadati</taxon>
        <taxon>Planctomycetota</taxon>
        <taxon>Planctomycetia</taxon>
        <taxon>Planctomycetales</taxon>
        <taxon>Planctomycetaceae</taxon>
        <taxon>Gimesia</taxon>
    </lineage>
</organism>
<evidence type="ECO:0000256" key="4">
    <source>
        <dbReference type="ARBA" id="ARBA00022729"/>
    </source>
</evidence>
<dbReference type="GO" id="GO:0047753">
    <property type="term" value="F:choline-sulfatase activity"/>
    <property type="evidence" value="ECO:0007669"/>
    <property type="project" value="UniProtKB-EC"/>
</dbReference>
<gene>
    <name evidence="10" type="primary">betC_7</name>
    <name evidence="10" type="ORF">Enr10x_34450</name>
</gene>
<evidence type="ECO:0000256" key="1">
    <source>
        <dbReference type="ARBA" id="ARBA00001913"/>
    </source>
</evidence>
<proteinExistence type="inferred from homology"/>
<dbReference type="EC" id="3.1.6.6" evidence="10"/>
<keyword evidence="3" id="KW-0479">Metal-binding</keyword>
<evidence type="ECO:0000256" key="5">
    <source>
        <dbReference type="ARBA" id="ARBA00022801"/>
    </source>
</evidence>
<name>A0A517Q912_9PLAN</name>
<evidence type="ECO:0000256" key="6">
    <source>
        <dbReference type="ARBA" id="ARBA00022837"/>
    </source>
</evidence>
<comment type="similarity">
    <text evidence="2">Belongs to the sulfatase family.</text>
</comment>
<dbReference type="PROSITE" id="PS00523">
    <property type="entry name" value="SULFATASE_1"/>
    <property type="match status" value="1"/>
</dbReference>
<dbReference type="Gene3D" id="3.40.720.10">
    <property type="entry name" value="Alkaline Phosphatase, subunit A"/>
    <property type="match status" value="1"/>
</dbReference>
<protein>
    <submittedName>
        <fullName evidence="10">Choline-sulfatase</fullName>
        <ecNumber evidence="10">3.1.6.6</ecNumber>
    </submittedName>
</protein>
<keyword evidence="11" id="KW-1185">Reference proteome</keyword>
<dbReference type="GO" id="GO:0004423">
    <property type="term" value="F:iduronate-2-sulfatase activity"/>
    <property type="evidence" value="ECO:0007669"/>
    <property type="project" value="InterPro"/>
</dbReference>
<comment type="cofactor">
    <cofactor evidence="1">
        <name>Ca(2+)</name>
        <dbReference type="ChEBI" id="CHEBI:29108"/>
    </cofactor>
</comment>
<feature type="region of interest" description="Disordered" evidence="7">
    <location>
        <begin position="453"/>
        <end position="493"/>
    </location>
</feature>
<evidence type="ECO:0000256" key="2">
    <source>
        <dbReference type="ARBA" id="ARBA00008779"/>
    </source>
</evidence>
<keyword evidence="6" id="KW-0106">Calcium</keyword>
<dbReference type="Proteomes" id="UP000315647">
    <property type="component" value="Chromosome"/>
</dbReference>
<dbReference type="SUPFAM" id="SSF53649">
    <property type="entry name" value="Alkaline phosphatase-like"/>
    <property type="match status" value="1"/>
</dbReference>
<dbReference type="AlphaFoldDB" id="A0A517Q912"/>
<evidence type="ECO:0000256" key="3">
    <source>
        <dbReference type="ARBA" id="ARBA00022723"/>
    </source>
</evidence>
<keyword evidence="4 8" id="KW-0732">Signal</keyword>
<dbReference type="Pfam" id="PF00884">
    <property type="entry name" value="Sulfatase"/>
    <property type="match status" value="1"/>
</dbReference>
<dbReference type="RefSeq" id="WP_232093032.1">
    <property type="nucleotide sequence ID" value="NZ_CP037421.1"/>
</dbReference>
<dbReference type="PANTHER" id="PTHR45953">
    <property type="entry name" value="IDURONATE 2-SULFATASE"/>
    <property type="match status" value="1"/>
</dbReference>
<sequence precursor="true">MMTSMRLRTAFLLSLFVLCFSFNHSVSAAARKPNVLFIAVDDLRPELGCYGASHIKSPHIDQLAASGLLFNHAYCQQAVCSPSRTSLMTGLRPDSTKVYDLDTHFRKTVPDVVTLTQQFMQHGYRAVGMGKIYHGSLNDKASWNAYPTVKGRGYQLPETLTAIRERTKGLDVKKMGWRQRSKLTRGPATEMADVPDQQYRDGAIAERAIKSLQELKQSQQPFFLAVGFLKPHLPFVAPKKYWDLYDRKEIKLADNRFQPKNAPSYANTNWGELRNYSDMPAKEDLTDEQQLQLRHGYYACVSFTDANIGKVLDELKRLELDENTIVILWGDHGWKLGEHNGWCKHTNFENDTRVPLIIRAPGMQAQGKTSEALVEFVDIYPTLCDLAGLPLPAHLEGTSFKPLLTNPQRPWKPAAFSQYPRGRVMGYSMKTDRYRYTEWQDRKSGKVMARELYDHQQDGAENENIAGKPDQKPVVKQLSAQLKKNWKGAVVPD</sequence>
<dbReference type="EMBL" id="CP037421">
    <property type="protein sequence ID" value="QDT28106.1"/>
    <property type="molecule type" value="Genomic_DNA"/>
</dbReference>
<evidence type="ECO:0000313" key="10">
    <source>
        <dbReference type="EMBL" id="QDT28106.1"/>
    </source>
</evidence>
<dbReference type="InterPro" id="IPR035874">
    <property type="entry name" value="IDS"/>
</dbReference>
<evidence type="ECO:0000256" key="8">
    <source>
        <dbReference type="SAM" id="SignalP"/>
    </source>
</evidence>
<keyword evidence="5 10" id="KW-0378">Hydrolase</keyword>
<reference evidence="10 11" key="1">
    <citation type="submission" date="2019-03" db="EMBL/GenBank/DDBJ databases">
        <title>Deep-cultivation of Planctomycetes and their phenomic and genomic characterization uncovers novel biology.</title>
        <authorList>
            <person name="Wiegand S."/>
            <person name="Jogler M."/>
            <person name="Boedeker C."/>
            <person name="Pinto D."/>
            <person name="Vollmers J."/>
            <person name="Rivas-Marin E."/>
            <person name="Kohn T."/>
            <person name="Peeters S.H."/>
            <person name="Heuer A."/>
            <person name="Rast P."/>
            <person name="Oberbeckmann S."/>
            <person name="Bunk B."/>
            <person name="Jeske O."/>
            <person name="Meyerdierks A."/>
            <person name="Storesund J.E."/>
            <person name="Kallscheuer N."/>
            <person name="Luecker S."/>
            <person name="Lage O.M."/>
            <person name="Pohl T."/>
            <person name="Merkel B.J."/>
            <person name="Hornburger P."/>
            <person name="Mueller R.-W."/>
            <person name="Bruemmer F."/>
            <person name="Labrenz M."/>
            <person name="Spormann A.M."/>
            <person name="Op den Camp H."/>
            <person name="Overmann J."/>
            <person name="Amann R."/>
            <person name="Jetten M.S.M."/>
            <person name="Mascher T."/>
            <person name="Medema M.H."/>
            <person name="Devos D.P."/>
            <person name="Kaster A.-K."/>
            <person name="Ovreas L."/>
            <person name="Rohde M."/>
            <person name="Galperin M.Y."/>
            <person name="Jogler C."/>
        </authorList>
    </citation>
    <scope>NUCLEOTIDE SEQUENCE [LARGE SCALE GENOMIC DNA]</scope>
    <source>
        <strain evidence="10 11">Enr10</strain>
    </source>
</reference>
<evidence type="ECO:0000313" key="11">
    <source>
        <dbReference type="Proteomes" id="UP000315647"/>
    </source>
</evidence>